<dbReference type="GO" id="GO:0006233">
    <property type="term" value="P:dTDP biosynthetic process"/>
    <property type="evidence" value="ECO:0007669"/>
    <property type="project" value="TreeGrafter"/>
</dbReference>
<proteinExistence type="inferred from homology"/>
<comment type="caution">
    <text evidence="3">The sequence shown here is derived from an EMBL/GenBank/DDBJ whole genome shotgun (WGS) entry which is preliminary data.</text>
</comment>
<dbReference type="PANTHER" id="PTHR10344:SF1">
    <property type="entry name" value="THYMIDYLATE KINASE"/>
    <property type="match status" value="1"/>
</dbReference>
<name>A0A837IGD3_9BACT</name>
<organism evidence="3 4">
    <name type="scientific">Candidatus Collierbacteria bacterium GW2011_GWB2_45_17</name>
    <dbReference type="NCBI Taxonomy" id="1618388"/>
    <lineage>
        <taxon>Bacteria</taxon>
        <taxon>Candidatus Collieribacteriota</taxon>
    </lineage>
</organism>
<reference evidence="3 4" key="1">
    <citation type="journal article" date="2015" name="Nature">
        <title>rRNA introns, odd ribosomes, and small enigmatic genomes across a large radiation of phyla.</title>
        <authorList>
            <person name="Brown C.T."/>
            <person name="Hug L.A."/>
            <person name="Thomas B.C."/>
            <person name="Sharon I."/>
            <person name="Castelle C.J."/>
            <person name="Singh A."/>
            <person name="Wilkins M.J."/>
            <person name="Williams K.H."/>
            <person name="Banfield J.F."/>
        </authorList>
    </citation>
    <scope>NUCLEOTIDE SEQUENCE [LARGE SCALE GENOMIC DNA]</scope>
</reference>
<accession>A0A837IGD3</accession>
<dbReference type="GO" id="GO:0005737">
    <property type="term" value="C:cytoplasm"/>
    <property type="evidence" value="ECO:0007669"/>
    <property type="project" value="TreeGrafter"/>
</dbReference>
<dbReference type="InterPro" id="IPR027417">
    <property type="entry name" value="P-loop_NTPase"/>
</dbReference>
<evidence type="ECO:0000313" key="4">
    <source>
        <dbReference type="Proteomes" id="UP000034078"/>
    </source>
</evidence>
<sequence length="212" mass="24937">MAGSWHILIIAKYIVEYRMKGRFIVLYASNNLGKSKQLDLLEEAWQEIGRPYKRIKYPRYDSEFGRILNRELRGPVEERLNLTDEELQMLFAEDRRYYQPRLMEVLKEKDVLAEDYTGTGLAWGLTKGVLREKLDTYNFGLLEPDLAILLDGERFSGGTERGHRFEVAGQEVWERNREIHRKLAFELGWEVVEAGGSPEMVHERVMRVIREN</sequence>
<protein>
    <recommendedName>
        <fullName evidence="2">Thymidylate kinase-like domain-containing protein</fullName>
    </recommendedName>
</protein>
<gene>
    <name evidence="3" type="ORF">UX01_C0011G0024</name>
</gene>
<evidence type="ECO:0000259" key="2">
    <source>
        <dbReference type="Pfam" id="PF02223"/>
    </source>
</evidence>
<dbReference type="PANTHER" id="PTHR10344">
    <property type="entry name" value="THYMIDYLATE KINASE"/>
    <property type="match status" value="1"/>
</dbReference>
<feature type="domain" description="Thymidylate kinase-like" evidence="2">
    <location>
        <begin position="32"/>
        <end position="204"/>
    </location>
</feature>
<dbReference type="GO" id="GO:0006227">
    <property type="term" value="P:dUDP biosynthetic process"/>
    <property type="evidence" value="ECO:0007669"/>
    <property type="project" value="TreeGrafter"/>
</dbReference>
<dbReference type="SUPFAM" id="SSF52540">
    <property type="entry name" value="P-loop containing nucleoside triphosphate hydrolases"/>
    <property type="match status" value="1"/>
</dbReference>
<dbReference type="InterPro" id="IPR039430">
    <property type="entry name" value="Thymidylate_kin-like_dom"/>
</dbReference>
<evidence type="ECO:0000313" key="3">
    <source>
        <dbReference type="EMBL" id="KKT99259.1"/>
    </source>
</evidence>
<dbReference type="Proteomes" id="UP000034078">
    <property type="component" value="Unassembled WGS sequence"/>
</dbReference>
<dbReference type="GO" id="GO:0006235">
    <property type="term" value="P:dTTP biosynthetic process"/>
    <property type="evidence" value="ECO:0007669"/>
    <property type="project" value="TreeGrafter"/>
</dbReference>
<dbReference type="Gene3D" id="3.40.50.300">
    <property type="entry name" value="P-loop containing nucleotide triphosphate hydrolases"/>
    <property type="match status" value="1"/>
</dbReference>
<dbReference type="Pfam" id="PF02223">
    <property type="entry name" value="Thymidylate_kin"/>
    <property type="match status" value="1"/>
</dbReference>
<dbReference type="GO" id="GO:0004798">
    <property type="term" value="F:dTMP kinase activity"/>
    <property type="evidence" value="ECO:0007669"/>
    <property type="project" value="TreeGrafter"/>
</dbReference>
<comment type="similarity">
    <text evidence="1">Belongs to the thymidylate kinase family.</text>
</comment>
<dbReference type="AlphaFoldDB" id="A0A837IGD3"/>
<dbReference type="EMBL" id="LCKO01000011">
    <property type="protein sequence ID" value="KKT99259.1"/>
    <property type="molecule type" value="Genomic_DNA"/>
</dbReference>
<evidence type="ECO:0000256" key="1">
    <source>
        <dbReference type="ARBA" id="ARBA00009776"/>
    </source>
</evidence>